<dbReference type="EMBL" id="JWIN03000005">
    <property type="protein sequence ID" value="KAB1278866.1"/>
    <property type="molecule type" value="Genomic_DNA"/>
</dbReference>
<name>A0A5N4E758_CAMDR</name>
<evidence type="ECO:0000313" key="3">
    <source>
        <dbReference type="Proteomes" id="UP000299084"/>
    </source>
</evidence>
<evidence type="ECO:0000313" key="2">
    <source>
        <dbReference type="EMBL" id="KAB1278866.1"/>
    </source>
</evidence>
<gene>
    <name evidence="2" type="ORF">Cadr_000007472</name>
</gene>
<dbReference type="AlphaFoldDB" id="A0A5N4E758"/>
<feature type="region of interest" description="Disordered" evidence="1">
    <location>
        <begin position="666"/>
        <end position="691"/>
    </location>
</feature>
<feature type="region of interest" description="Disordered" evidence="1">
    <location>
        <begin position="265"/>
        <end position="285"/>
    </location>
</feature>
<feature type="region of interest" description="Disordered" evidence="1">
    <location>
        <begin position="216"/>
        <end position="244"/>
    </location>
</feature>
<comment type="caution">
    <text evidence="2">The sequence shown here is derived from an EMBL/GenBank/DDBJ whole genome shotgun (WGS) entry which is preliminary data.</text>
</comment>
<sequence length="708" mass="76624">MPVRILWVRDPSPALRAVKEDMESVVLGGGAGPRLPAEKLFLAWSGGRKCLKCEGNPGREVVRKLFQRAEDGEPGEKMKILAFQTEVRRKRPQCHVAWSGFRRSHAHGKRKRASPLHTHLSQRAGAPAGCELLSARHPTRRWGREACVIRARGVAGTSPQVHESGGGAEARAFAVQAHSSVSSCTERGRWDFASAAARLKGLQLPSLWISPERLLKSQQGSPGSPASGRPAVSGPPGRWGSRLTSMPGPLALWAQALGTCQAWRSGVSSHAPPTPTDAIKEKRGDADGVGARTGLVDHFLFDVGAGMAEVGLERRPLVAWRDALNGEKSGEPVSSVCSCPSFVLCATLKSSYLLDSNEVRLDSSEKLPVHKFSELSQSECRPRIRADSAWQMWVRRGSGRGDCENKADSGAGSRCSAEASPSAWAGETNEAHSTVFLTCPRGRKVSLVASVVWRGMCWLSGVLSNKDTHTREPLCWPPLMRSPSERSFKESRAQRWWRDLSRGSGPVHGASGNLVGFAYFEKSLLMELFTRELGRTWKNQQGLLRCPRADSGSFTAIGLKGQPGVTCKEELGLQIPFPGRLPLPSGQRQGSLRMSPRVAAPRAQSSLSMWAQLSAVPTCGASVPSGAVHLGPALAFWAEEWLVMGSCQLPSKNSGSFEATILERPHRDREMPGAPSCPRQETLSEPAYDDSPSFDLLMPSGAETSCFC</sequence>
<evidence type="ECO:0000256" key="1">
    <source>
        <dbReference type="SAM" id="MobiDB-lite"/>
    </source>
</evidence>
<proteinExistence type="predicted"/>
<protein>
    <submittedName>
        <fullName evidence="2">Uncharacterized protein</fullName>
    </submittedName>
</protein>
<dbReference type="Proteomes" id="UP000299084">
    <property type="component" value="Unassembled WGS sequence"/>
</dbReference>
<organism evidence="2 3">
    <name type="scientific">Camelus dromedarius</name>
    <name type="common">Dromedary</name>
    <name type="synonym">Arabian camel</name>
    <dbReference type="NCBI Taxonomy" id="9838"/>
    <lineage>
        <taxon>Eukaryota</taxon>
        <taxon>Metazoa</taxon>
        <taxon>Chordata</taxon>
        <taxon>Craniata</taxon>
        <taxon>Vertebrata</taxon>
        <taxon>Euteleostomi</taxon>
        <taxon>Mammalia</taxon>
        <taxon>Eutheria</taxon>
        <taxon>Laurasiatheria</taxon>
        <taxon>Artiodactyla</taxon>
        <taxon>Tylopoda</taxon>
        <taxon>Camelidae</taxon>
        <taxon>Camelus</taxon>
    </lineage>
</organism>
<keyword evidence="3" id="KW-1185">Reference proteome</keyword>
<accession>A0A5N4E758</accession>
<feature type="compositionally biased region" description="Low complexity" evidence="1">
    <location>
        <begin position="217"/>
        <end position="238"/>
    </location>
</feature>
<reference evidence="2 3" key="1">
    <citation type="journal article" date="2019" name="Mol. Ecol. Resour.">
        <title>Improving Illumina assemblies with Hi-C and long reads: an example with the North African dromedary.</title>
        <authorList>
            <person name="Elbers J.P."/>
            <person name="Rogers M.F."/>
            <person name="Perelman P.L."/>
            <person name="Proskuryakova A.A."/>
            <person name="Serdyukova N.A."/>
            <person name="Johnson W.E."/>
            <person name="Horin P."/>
            <person name="Corander J."/>
            <person name="Murphy D."/>
            <person name="Burger P.A."/>
        </authorList>
    </citation>
    <scope>NUCLEOTIDE SEQUENCE [LARGE SCALE GENOMIC DNA]</scope>
    <source>
        <strain evidence="2">Drom800</strain>
        <tissue evidence="2">Blood</tissue>
    </source>
</reference>